<organism evidence="6 7">
    <name type="scientific">Ralstonia soli</name>
    <dbReference type="NCBI Taxonomy" id="2953896"/>
    <lineage>
        <taxon>Bacteria</taxon>
        <taxon>Pseudomonadati</taxon>
        <taxon>Pseudomonadota</taxon>
        <taxon>Betaproteobacteria</taxon>
        <taxon>Burkholderiales</taxon>
        <taxon>Burkholderiaceae</taxon>
        <taxon>Ralstonia</taxon>
    </lineage>
</organism>
<dbReference type="PANTHER" id="PTHR30537">
    <property type="entry name" value="HTH-TYPE TRANSCRIPTIONAL REGULATOR"/>
    <property type="match status" value="1"/>
</dbReference>
<evidence type="ECO:0000256" key="4">
    <source>
        <dbReference type="ARBA" id="ARBA00023163"/>
    </source>
</evidence>
<dbReference type="CDD" id="cd08479">
    <property type="entry name" value="PBP2_CrgA_like_9"/>
    <property type="match status" value="1"/>
</dbReference>
<evidence type="ECO:0000313" key="7">
    <source>
        <dbReference type="Proteomes" id="UP001162811"/>
    </source>
</evidence>
<dbReference type="InterPro" id="IPR036388">
    <property type="entry name" value="WH-like_DNA-bd_sf"/>
</dbReference>
<dbReference type="Proteomes" id="UP001162811">
    <property type="component" value="Unassembled WGS sequence"/>
</dbReference>
<keyword evidence="2" id="KW-0805">Transcription regulation</keyword>
<gene>
    <name evidence="6" type="ORF">NG900_18600</name>
</gene>
<reference evidence="6" key="2">
    <citation type="journal article" date="2023" name="Front. Microbiol.">
        <title>Ralstonia chuxiongensis sp. nov., Ralstonia mojiangensis sp. nov., and Ralstonia soli sp. nov., isolated from tobacco fields, are three novel species in the family Burkholderiaceae.</title>
        <authorList>
            <person name="Lu C.H."/>
            <person name="Zhang Y.Y."/>
            <person name="Jiang N."/>
            <person name="Chen W."/>
            <person name="Shao X."/>
            <person name="Zhao Z.M."/>
            <person name="Lu W.L."/>
            <person name="Hu X."/>
            <person name="Xi Y.X."/>
            <person name="Zou S.Y."/>
            <person name="Wei Q.J."/>
            <person name="Lin Z.L."/>
            <person name="Gong L."/>
            <person name="Gai X.T."/>
            <person name="Zhang L.Q."/>
            <person name="Li J.Y."/>
            <person name="Jin Y."/>
            <person name="Xia Z.Y."/>
        </authorList>
    </citation>
    <scope>NUCLEOTIDE SEQUENCE</scope>
    <source>
        <strain evidence="6">21MJYT02-11</strain>
    </source>
</reference>
<keyword evidence="3" id="KW-0238">DNA-binding</keyword>
<dbReference type="SUPFAM" id="SSF46785">
    <property type="entry name" value="Winged helix' DNA-binding domain"/>
    <property type="match status" value="1"/>
</dbReference>
<name>A0ABT1AP49_9RALS</name>
<dbReference type="InterPro" id="IPR000847">
    <property type="entry name" value="LysR_HTH_N"/>
</dbReference>
<comment type="caution">
    <text evidence="6">The sequence shown here is derived from an EMBL/GenBank/DDBJ whole genome shotgun (WGS) entry which is preliminary data.</text>
</comment>
<dbReference type="Gene3D" id="3.40.190.290">
    <property type="match status" value="1"/>
</dbReference>
<evidence type="ECO:0000256" key="1">
    <source>
        <dbReference type="ARBA" id="ARBA00009437"/>
    </source>
</evidence>
<dbReference type="InterPro" id="IPR058163">
    <property type="entry name" value="LysR-type_TF_proteobact-type"/>
</dbReference>
<dbReference type="EMBL" id="JAMXHT010000007">
    <property type="protein sequence ID" value="MCO5400214.1"/>
    <property type="molecule type" value="Genomic_DNA"/>
</dbReference>
<feature type="domain" description="HTH lysR-type" evidence="5">
    <location>
        <begin position="10"/>
        <end position="59"/>
    </location>
</feature>
<evidence type="ECO:0000313" key="6">
    <source>
        <dbReference type="EMBL" id="MCO5400214.1"/>
    </source>
</evidence>
<keyword evidence="4" id="KW-0804">Transcription</keyword>
<proteinExistence type="inferred from homology"/>
<dbReference type="SUPFAM" id="SSF53850">
    <property type="entry name" value="Periplasmic binding protein-like II"/>
    <property type="match status" value="1"/>
</dbReference>
<dbReference type="Pfam" id="PF03466">
    <property type="entry name" value="LysR_substrate"/>
    <property type="match status" value="1"/>
</dbReference>
<accession>A0ABT1AP49</accession>
<comment type="similarity">
    <text evidence="1">Belongs to the LysR transcriptional regulatory family.</text>
</comment>
<dbReference type="PANTHER" id="PTHR30537:SF5">
    <property type="entry name" value="HTH-TYPE TRANSCRIPTIONAL ACTIVATOR TTDR-RELATED"/>
    <property type="match status" value="1"/>
</dbReference>
<protein>
    <submittedName>
        <fullName evidence="6">LysR family transcriptional regulator</fullName>
    </submittedName>
</protein>
<keyword evidence="7" id="KW-1185">Reference proteome</keyword>
<sequence>MIHSHELSFFWEIVKQGSLSAAARELGVTPAAVSKRLAKIEESLGVPLVRRTTRRLSLTDEGELFLTHARRILTELEEMEQQVAQNRLAPKGLLRVNAPLGFGRTYITPIVSRFVKRYPEVEVQLQLTDHPLSLVDDTFEIGIRFGEIPDARLIARRIAPNRRLVCAAPSYLKTHGMPKVPHDLVHHNCIVLRQNESAYGLWRFSKGKKTETVKVRGTLSSNDGEVALSWVLAGHGLMLRAEWDIAKYVRTGRLVILLEDYVTEPADIFAVYAERQGRSPRVRAFTDFLVNSFAQSAGKSQAPELKW</sequence>
<dbReference type="Gene3D" id="1.10.10.10">
    <property type="entry name" value="Winged helix-like DNA-binding domain superfamily/Winged helix DNA-binding domain"/>
    <property type="match status" value="1"/>
</dbReference>
<dbReference type="InterPro" id="IPR005119">
    <property type="entry name" value="LysR_subst-bd"/>
</dbReference>
<dbReference type="Pfam" id="PF00126">
    <property type="entry name" value="HTH_1"/>
    <property type="match status" value="1"/>
</dbReference>
<dbReference type="InterPro" id="IPR036390">
    <property type="entry name" value="WH_DNA-bd_sf"/>
</dbReference>
<evidence type="ECO:0000256" key="2">
    <source>
        <dbReference type="ARBA" id="ARBA00023015"/>
    </source>
</evidence>
<dbReference type="RefSeq" id="WP_252682851.1">
    <property type="nucleotide sequence ID" value="NZ_JAMXHT010000007.1"/>
</dbReference>
<evidence type="ECO:0000256" key="3">
    <source>
        <dbReference type="ARBA" id="ARBA00023125"/>
    </source>
</evidence>
<dbReference type="PROSITE" id="PS50931">
    <property type="entry name" value="HTH_LYSR"/>
    <property type="match status" value="1"/>
</dbReference>
<evidence type="ECO:0000259" key="5">
    <source>
        <dbReference type="PROSITE" id="PS50931"/>
    </source>
</evidence>
<reference evidence="6" key="1">
    <citation type="submission" date="2022-06" db="EMBL/GenBank/DDBJ databases">
        <authorList>
            <person name="Lu C.-H."/>
        </authorList>
    </citation>
    <scope>NUCLEOTIDE SEQUENCE</scope>
    <source>
        <strain evidence="6">21MJYT02-11</strain>
    </source>
</reference>